<name>A0A815P278_ADIRI</name>
<reference evidence="2" key="1">
    <citation type="submission" date="2021-02" db="EMBL/GenBank/DDBJ databases">
        <authorList>
            <person name="Nowell W R."/>
        </authorList>
    </citation>
    <scope>NUCLEOTIDE SEQUENCE</scope>
</reference>
<proteinExistence type="predicted"/>
<dbReference type="Pfam" id="PF13385">
    <property type="entry name" value="Laminin_G_3"/>
    <property type="match status" value="4"/>
</dbReference>
<evidence type="ECO:0000313" key="2">
    <source>
        <dbReference type="EMBL" id="CAF1443153.1"/>
    </source>
</evidence>
<protein>
    <submittedName>
        <fullName evidence="2">Uncharacterized protein</fullName>
    </submittedName>
</protein>
<dbReference type="InterPro" id="IPR013320">
    <property type="entry name" value="ConA-like_dom_sf"/>
</dbReference>
<organism evidence="2 3">
    <name type="scientific">Adineta ricciae</name>
    <name type="common">Rotifer</name>
    <dbReference type="NCBI Taxonomy" id="249248"/>
    <lineage>
        <taxon>Eukaryota</taxon>
        <taxon>Metazoa</taxon>
        <taxon>Spiralia</taxon>
        <taxon>Gnathifera</taxon>
        <taxon>Rotifera</taxon>
        <taxon>Eurotatoria</taxon>
        <taxon>Bdelloidea</taxon>
        <taxon>Adinetida</taxon>
        <taxon>Adinetidae</taxon>
        <taxon>Adineta</taxon>
    </lineage>
</organism>
<keyword evidence="1" id="KW-0812">Transmembrane</keyword>
<dbReference type="PANTHER" id="PTHR42535">
    <property type="entry name" value="OOKINETE PROTEIN, PUTATIVE-RELATED"/>
    <property type="match status" value="1"/>
</dbReference>
<dbReference type="PANTHER" id="PTHR42535:SF2">
    <property type="entry name" value="CHROMOSOME UNDETERMINED SCAFFOLD_146, WHOLE GENOME SHOTGUN SEQUENCE"/>
    <property type="match status" value="1"/>
</dbReference>
<evidence type="ECO:0000256" key="1">
    <source>
        <dbReference type="SAM" id="Phobius"/>
    </source>
</evidence>
<dbReference type="Proteomes" id="UP000663852">
    <property type="component" value="Unassembled WGS sequence"/>
</dbReference>
<dbReference type="AlphaFoldDB" id="A0A815P278"/>
<accession>A0A815P278</accession>
<dbReference type="SUPFAM" id="SSF49899">
    <property type="entry name" value="Concanavalin A-like lectins/glucanases"/>
    <property type="match status" value="4"/>
</dbReference>
<dbReference type="OrthoDB" id="8871962at2759"/>
<comment type="caution">
    <text evidence="2">The sequence shown here is derived from an EMBL/GenBank/DDBJ whole genome shotgun (WGS) entry which is preliminary data.</text>
</comment>
<dbReference type="EMBL" id="CAJNOJ010000423">
    <property type="protein sequence ID" value="CAF1443153.1"/>
    <property type="molecule type" value="Genomic_DNA"/>
</dbReference>
<evidence type="ECO:0000313" key="3">
    <source>
        <dbReference type="Proteomes" id="UP000663852"/>
    </source>
</evidence>
<dbReference type="Gene3D" id="2.60.120.200">
    <property type="match status" value="4"/>
</dbReference>
<gene>
    <name evidence="2" type="ORF">EDS130_LOCUS39019</name>
</gene>
<feature type="transmembrane region" description="Helical" evidence="1">
    <location>
        <begin position="52"/>
        <end position="72"/>
    </location>
</feature>
<keyword evidence="1" id="KW-1133">Transmembrane helix</keyword>
<keyword evidence="1" id="KW-0472">Membrane</keyword>
<sequence>MKIEHSNRRLTMQKYKANIDSSTDVSHSKGTSNTKMYTSCLNICRKTFLYKLLASVTILIIIISITIPLVMLKQKTKGISTSTNVETSKTVSPEITTVYSSTLSSSDALYVRPNTPWPNAGFHYQSIRLRIKVAGLYTILSNSTMDTHGYIYKDTFNSLSPYKNLLLEDADTAENGQFKFTIFLSRVVKYTIVVTTYKAATMGTFSLIIHGPSSTVLSLSETNPPDRIQWLFDGDLNDVYGRYNGQLKINGNNTTTWMSPGYAGYGSAACFSSNNYMIVKRYLNLSSTKLTVSSWIWIPENLLLSWYFFPLFTYCAWAGQDMCLHMAVAGGKLRLGFYGDDLNGNIALAFNQWYYVTYSYDPLSLQQRIYVNGIVDGIRTPNHAFQQTANVIVIGGAPLITDLFSESGFIDKLTFESRVKSSEEILDEATLVAYYPFDNSYDDVGPNQMINSTFLSTMFDSDGRFDQCLLINSTNLSYFQSTGFYYLGQTNYPFSFSLWIYPFINNGTILQMSSIDGWCVPTIGFDSSGRLTIQILGANGIYSSSFITGIISLNQWTHIVMTYSTFNGIQLFVNGSFANENNKHRTYSATGSRHTILVGTCLSPDTCSHGKTRIVPSSFRGKIDELKIFSRELSFIEIAQLAQVTIPYEYGSSSLWQFDKNALDSISNHHGVTVNSPSYVTPGITGNGYALKVNRNQTQYVTVSTNQSFHDVSFTIEMWIYPIRLTKSDIFGLFSQYDSMEKYHFLRLTIQDSRLYMGFYNDGLECRTELVINTWYHVAFVYDYRSRSQNIYLNGNQDCHRSAAGSFKRSQGPIHIGTHFQNVYNCFDGETNSVLKTENNEEFLIDCLYIFSLIDNVALTMRTKTDMEILDDATLITWHSFDSVSWKDSSTFGLTATANNVNLVSGKVNHALNFNSSSAYYQISGFVLLGISNRSYSISLWIKRASNSGGVLVHLSTQINGTGWCTTLMGFQVNGQFVVNNGNFSENILVVRLLPINVWTHIVVTYSLRNGLILYINGIFYGTTGEIPYTTSGEASILTLGNLLSGSSCYRGSITSDVYVGDIDEFRVYSRELSTTDVYELASP</sequence>